<dbReference type="GO" id="GO:0015074">
    <property type="term" value="P:DNA integration"/>
    <property type="evidence" value="ECO:0007669"/>
    <property type="project" value="InterPro"/>
</dbReference>
<comment type="caution">
    <text evidence="3">The sequence shown here is derived from an EMBL/GenBank/DDBJ whole genome shotgun (WGS) entry which is preliminary data.</text>
</comment>
<feature type="region of interest" description="Disordered" evidence="1">
    <location>
        <begin position="212"/>
        <end position="232"/>
    </location>
</feature>
<name>T1BD40_9ZZZZ</name>
<dbReference type="InterPro" id="IPR036397">
    <property type="entry name" value="RNaseH_sf"/>
</dbReference>
<dbReference type="InterPro" id="IPR012337">
    <property type="entry name" value="RNaseH-like_sf"/>
</dbReference>
<accession>T1BD40</accession>
<dbReference type="AlphaFoldDB" id="T1BD40"/>
<reference evidence="3" key="2">
    <citation type="journal article" date="2014" name="ISME J.">
        <title>Microbial stratification in low pH oxic and suboxic macroscopic growths along an acid mine drainage.</title>
        <authorList>
            <person name="Mendez-Garcia C."/>
            <person name="Mesa V."/>
            <person name="Sprenger R.R."/>
            <person name="Richter M."/>
            <person name="Diez M.S."/>
            <person name="Solano J."/>
            <person name="Bargiela R."/>
            <person name="Golyshina O.V."/>
            <person name="Manteca A."/>
            <person name="Ramos J.L."/>
            <person name="Gallego J.R."/>
            <person name="Llorente I."/>
            <person name="Martins Dos Santos V.A."/>
            <person name="Jensen O.N."/>
            <person name="Pelaez A.I."/>
            <person name="Sanchez J."/>
            <person name="Ferrer M."/>
        </authorList>
    </citation>
    <scope>NUCLEOTIDE SEQUENCE</scope>
</reference>
<proteinExistence type="predicted"/>
<protein>
    <submittedName>
        <fullName evidence="3">Integrase catalytic region</fullName>
    </submittedName>
</protein>
<organism evidence="3">
    <name type="scientific">mine drainage metagenome</name>
    <dbReference type="NCBI Taxonomy" id="410659"/>
    <lineage>
        <taxon>unclassified sequences</taxon>
        <taxon>metagenomes</taxon>
        <taxon>ecological metagenomes</taxon>
    </lineage>
</organism>
<dbReference type="PROSITE" id="PS50994">
    <property type="entry name" value="INTEGRASE"/>
    <property type="match status" value="1"/>
</dbReference>
<evidence type="ECO:0000313" key="3">
    <source>
        <dbReference type="EMBL" id="EQD67762.1"/>
    </source>
</evidence>
<reference evidence="3" key="1">
    <citation type="submission" date="2013-08" db="EMBL/GenBank/DDBJ databases">
        <authorList>
            <person name="Mendez C."/>
            <person name="Richter M."/>
            <person name="Ferrer M."/>
            <person name="Sanchez J."/>
        </authorList>
    </citation>
    <scope>NUCLEOTIDE SEQUENCE</scope>
</reference>
<dbReference type="InterPro" id="IPR001584">
    <property type="entry name" value="Integrase_cat-core"/>
</dbReference>
<dbReference type="EMBL" id="AUZX01005466">
    <property type="protein sequence ID" value="EQD67762.1"/>
    <property type="molecule type" value="Genomic_DNA"/>
</dbReference>
<dbReference type="GO" id="GO:0003676">
    <property type="term" value="F:nucleic acid binding"/>
    <property type="evidence" value="ECO:0007669"/>
    <property type="project" value="InterPro"/>
</dbReference>
<feature type="compositionally biased region" description="Basic and acidic residues" evidence="1">
    <location>
        <begin position="220"/>
        <end position="232"/>
    </location>
</feature>
<gene>
    <name evidence="3" type="ORF">B1A_07601</name>
</gene>
<evidence type="ECO:0000256" key="1">
    <source>
        <dbReference type="SAM" id="MobiDB-lite"/>
    </source>
</evidence>
<sequence>AGQLQLGVLHETTLAYSPYQNGKCEVIWGQVEGRLMAMLEGVADLTLDALNEATQAWAEYEYNRANHSEIGKTPLERFLAGPDVLRRSPDTAAVRLAFTRTEQRTQRLSDGTIVIDARRLEVPSRYRHLRDLTVRYASWDLSQVHLVDERSGRILCRLYPQDKQRNASGVRAPLEPLAHGGAAVHQTPAATATTATGAAPLLEKLLAQQAATGLPPAYLPKDEQPPEEKDDP</sequence>
<evidence type="ECO:0000259" key="2">
    <source>
        <dbReference type="PROSITE" id="PS50994"/>
    </source>
</evidence>
<dbReference type="Gene3D" id="3.30.420.10">
    <property type="entry name" value="Ribonuclease H-like superfamily/Ribonuclease H"/>
    <property type="match status" value="1"/>
</dbReference>
<feature type="domain" description="Integrase catalytic" evidence="2">
    <location>
        <begin position="1"/>
        <end position="82"/>
    </location>
</feature>
<feature type="non-terminal residue" evidence="3">
    <location>
        <position position="1"/>
    </location>
</feature>
<dbReference type="SUPFAM" id="SSF53098">
    <property type="entry name" value="Ribonuclease H-like"/>
    <property type="match status" value="1"/>
</dbReference>